<dbReference type="PROSITE" id="PS50977">
    <property type="entry name" value="HTH_TETR_2"/>
    <property type="match status" value="1"/>
</dbReference>
<evidence type="ECO:0000256" key="1">
    <source>
        <dbReference type="ARBA" id="ARBA00022491"/>
    </source>
</evidence>
<feature type="DNA-binding region" description="H-T-H motif" evidence="5">
    <location>
        <begin position="62"/>
        <end position="81"/>
    </location>
</feature>
<dbReference type="Pfam" id="PF00440">
    <property type="entry name" value="TetR_N"/>
    <property type="match status" value="1"/>
</dbReference>
<dbReference type="Pfam" id="PF13977">
    <property type="entry name" value="TetR_C_6"/>
    <property type="match status" value="1"/>
</dbReference>
<keyword evidence="4" id="KW-0804">Transcription</keyword>
<dbReference type="InterPro" id="IPR001647">
    <property type="entry name" value="HTH_TetR"/>
</dbReference>
<comment type="caution">
    <text evidence="7">The sequence shown here is derived from an EMBL/GenBank/DDBJ whole genome shotgun (WGS) entry which is preliminary data.</text>
</comment>
<dbReference type="SUPFAM" id="SSF46689">
    <property type="entry name" value="Homeodomain-like"/>
    <property type="match status" value="1"/>
</dbReference>
<evidence type="ECO:0000256" key="2">
    <source>
        <dbReference type="ARBA" id="ARBA00023015"/>
    </source>
</evidence>
<accession>A0ABV9VZ13</accession>
<dbReference type="PANTHER" id="PTHR30055">
    <property type="entry name" value="HTH-TYPE TRANSCRIPTIONAL REGULATOR RUTR"/>
    <property type="match status" value="1"/>
</dbReference>
<dbReference type="InterPro" id="IPR039538">
    <property type="entry name" value="BetI_C"/>
</dbReference>
<dbReference type="Gene3D" id="1.10.357.10">
    <property type="entry name" value="Tetracycline Repressor, domain 2"/>
    <property type="match status" value="1"/>
</dbReference>
<reference evidence="8" key="1">
    <citation type="journal article" date="2019" name="Int. J. Syst. Evol. Microbiol.">
        <title>The Global Catalogue of Microorganisms (GCM) 10K type strain sequencing project: providing services to taxonomists for standard genome sequencing and annotation.</title>
        <authorList>
            <consortium name="The Broad Institute Genomics Platform"/>
            <consortium name="The Broad Institute Genome Sequencing Center for Infectious Disease"/>
            <person name="Wu L."/>
            <person name="Ma J."/>
        </authorList>
    </citation>
    <scope>NUCLEOTIDE SEQUENCE [LARGE SCALE GENOMIC DNA]</scope>
    <source>
        <strain evidence="8">CGMCC 4.7152</strain>
    </source>
</reference>
<keyword evidence="3 5" id="KW-0238">DNA-binding</keyword>
<keyword evidence="8" id="KW-1185">Reference proteome</keyword>
<dbReference type="RefSeq" id="WP_380117760.1">
    <property type="nucleotide sequence ID" value="NZ_JBHSIU010000029.1"/>
</dbReference>
<feature type="domain" description="HTH tetR-type" evidence="6">
    <location>
        <begin position="39"/>
        <end position="99"/>
    </location>
</feature>
<organism evidence="7 8">
    <name type="scientific">Dactylosporangium cerinum</name>
    <dbReference type="NCBI Taxonomy" id="1434730"/>
    <lineage>
        <taxon>Bacteria</taxon>
        <taxon>Bacillati</taxon>
        <taxon>Actinomycetota</taxon>
        <taxon>Actinomycetes</taxon>
        <taxon>Micromonosporales</taxon>
        <taxon>Micromonosporaceae</taxon>
        <taxon>Dactylosporangium</taxon>
    </lineage>
</organism>
<name>A0ABV9VZ13_9ACTN</name>
<sequence length="232" mass="25933">MQDQNHFRYTNVSDTTLHRNIGASTGRRAMPKRVTKRRPETLGRLLDAAEEVFADRGFRGASIEEICRQAGYTRGAFYSNFATREELFLALFDRHAALAIRRVEELAAQAGDTLTVQAIAEMLAQVHPDERTYFLVATEFSLHAMRDPAAAEVLSRRDEEVQVAVGHMVTRLLRRAGRTVHVPPQRLGRMIIAVREGARLQSFVDPAQLPPGDLERQMLGVLLSALSVVATK</sequence>
<keyword evidence="1" id="KW-0678">Repressor</keyword>
<dbReference type="InterPro" id="IPR050109">
    <property type="entry name" value="HTH-type_TetR-like_transc_reg"/>
</dbReference>
<protein>
    <submittedName>
        <fullName evidence="7">TetR/AcrR family transcriptional regulator</fullName>
    </submittedName>
</protein>
<evidence type="ECO:0000259" key="6">
    <source>
        <dbReference type="PROSITE" id="PS50977"/>
    </source>
</evidence>
<evidence type="ECO:0000256" key="4">
    <source>
        <dbReference type="ARBA" id="ARBA00023163"/>
    </source>
</evidence>
<dbReference type="EMBL" id="JBHSIU010000029">
    <property type="protein sequence ID" value="MFC5001094.1"/>
    <property type="molecule type" value="Genomic_DNA"/>
</dbReference>
<evidence type="ECO:0000256" key="3">
    <source>
        <dbReference type="ARBA" id="ARBA00023125"/>
    </source>
</evidence>
<keyword evidence="2" id="KW-0805">Transcription regulation</keyword>
<dbReference type="PRINTS" id="PR00455">
    <property type="entry name" value="HTHTETR"/>
</dbReference>
<proteinExistence type="predicted"/>
<dbReference type="InterPro" id="IPR036271">
    <property type="entry name" value="Tet_transcr_reg_TetR-rel_C_sf"/>
</dbReference>
<evidence type="ECO:0000313" key="7">
    <source>
        <dbReference type="EMBL" id="MFC5001094.1"/>
    </source>
</evidence>
<gene>
    <name evidence="7" type="ORF">ACFPIJ_25045</name>
</gene>
<evidence type="ECO:0000256" key="5">
    <source>
        <dbReference type="PROSITE-ProRule" id="PRU00335"/>
    </source>
</evidence>
<evidence type="ECO:0000313" key="8">
    <source>
        <dbReference type="Proteomes" id="UP001595912"/>
    </source>
</evidence>
<dbReference type="InterPro" id="IPR009057">
    <property type="entry name" value="Homeodomain-like_sf"/>
</dbReference>
<dbReference type="SUPFAM" id="SSF48498">
    <property type="entry name" value="Tetracyclin repressor-like, C-terminal domain"/>
    <property type="match status" value="1"/>
</dbReference>
<dbReference type="PANTHER" id="PTHR30055:SF241">
    <property type="entry name" value="TRANSCRIPTIONAL REGULATORY PROTEIN"/>
    <property type="match status" value="1"/>
</dbReference>
<dbReference type="Proteomes" id="UP001595912">
    <property type="component" value="Unassembled WGS sequence"/>
</dbReference>